<protein>
    <submittedName>
        <fullName evidence="7">Amino acid adenylation domain protein</fullName>
    </submittedName>
</protein>
<dbReference type="Gene3D" id="2.30.38.10">
    <property type="entry name" value="Luciferase, Domain 3"/>
    <property type="match status" value="1"/>
</dbReference>
<dbReference type="Pfam" id="PF13193">
    <property type="entry name" value="AMP-binding_C"/>
    <property type="match status" value="1"/>
</dbReference>
<dbReference type="PROSITE" id="PS50075">
    <property type="entry name" value="CARRIER"/>
    <property type="match status" value="1"/>
</dbReference>
<evidence type="ECO:0000256" key="3">
    <source>
        <dbReference type="ARBA" id="ARBA00022450"/>
    </source>
</evidence>
<dbReference type="FunFam" id="1.10.1200.10:FF:000005">
    <property type="entry name" value="Nonribosomal peptide synthetase 1"/>
    <property type="match status" value="1"/>
</dbReference>
<sequence length="1531" mass="174446">MPTPTLQSFQLSPQQQRLWLLQQNDSSYLTQAAIAINGNLQPAKLKQVVEQIVARHQILRTNFCRLPGVKLPVMTIRDRFSFGWEEKQLSECEFKLEELLDSASKQKYNLESEPILRLVLYHVAANSYILLITLPALCGDRWTLKNLFNEIVDGYSNCLDQSEDEVVQYVQFSQWQNELLTDEDAETAQQFWQQQQLPSVRLPGENKSLNSSSMVIKSLELVLSSELTTQLETIAQQYQTSTELILLACWQILIWRITEAQMVIGMECDRREYEEMHSIMGLLATWIPIKSDFTPGLTFTEVLELTKQTLESVREWQDYFVPEEEFAFPIGFEFQELPTPRNTEEVSFSLLKQSSCLEKFTLELSAIVHDTLQLEFNYDRNYFSPESITAIAQQFQNLLADALQNPNTRIERLNLLSSSDRHKLLYEFNQTQQNYPQDQCIHQLFEAQVEKTPDHIAIIFEEEQLTYAQLNQQANQLAFYLRQRGVQPEVLVGLYLEKSHLAIIALLGILKAGGAYLPLDSNFPATALSDRLEAAKIVLSDQTLASNLAQFTKEIICLDADWEKIEAQSHANLLNETNRENLAYVLFTSGSTGKPKGVAIEHQQLLNYYYAISERINLAEHQSFALVSSLTADLGNTMIFPALLTGGCLHIISPEIATNPEAFADYCTRYSLDCLKIVPSHLNALLSAAEPQKILPKKCLILGGETLNWQLVHKIRQYQPHCQIFNHYGPTETTVGVCTFAVTNETTVLPSETVPLGKAIANTQIYLLDRNLQPVPIGVPGEIYIGGLQVSRGYLNQPQLTAEKFIPNPFTVTSRDVPWNVCTPVISISSSAPLHPCILTPILYKTGDKARYLPDGNLEFLGRIDHQVKIRGYRIELGEIEATLQQHPSLKDAIATVTTDKSETKRLVAYVVPQPQQQLSDADIHAFLQQKLPDYMVPGIFVQLKTLPLTPNGKVNRQALPEPERVTSQSEKEFVSPRNPTEAILVDIWATVLEMERVSIHDNFFELGGDSILSIQIVAKVNQAGLQATPKQIFEYPTVASLAAEITTKEIEVTPQEENNYQPLLLELKDKIAPNLLESIEDIYELTPIQKGILFHSLYDSENGLYLFQATFTLKTLLDRNAFEQAWQQVVQRHTILRTGFYWEDVERPLQVVYKQVTVPFEYHDWRGVEQQQEQMNFFLESDRSNSFALTQPCPMRLTLFRLAENLYELVWTRHFIVADGWSAPLLLDEVVQIYLSICKKRELSLAPSTPFRSYINWLQKQDPSKAEQFWRTMLKGIKTPTSLDNLYGCDEPDPEYEDRQIALSPAMSSALNEFAKQNHLTLNTLIQGTWAILLSYYSSQAEVVYGCTVSGRPPELDGVESIAGMLLNTLPVRVKVDPNETILPWLKQLQNLLVEIRQYEYSPLVEVKVWSEMPPNSPLFESIVVFENLPEPESLREDKREIETTSFNTFYKINYPITVVVVPVFPLLVGINYDFNVVARSTIDAILTHFEILLNFIVNHPDSCLQDISLLTEKQKQTIARLEQQITFNF</sequence>
<dbReference type="PANTHER" id="PTHR45527:SF1">
    <property type="entry name" value="FATTY ACID SYNTHASE"/>
    <property type="match status" value="1"/>
</dbReference>
<dbReference type="InterPro" id="IPR023213">
    <property type="entry name" value="CAT-like_dom_sf"/>
</dbReference>
<dbReference type="SUPFAM" id="SSF56801">
    <property type="entry name" value="Acetyl-CoA synthetase-like"/>
    <property type="match status" value="1"/>
</dbReference>
<comment type="similarity">
    <text evidence="2">Belongs to the ATP-dependent AMP-binding enzyme family.</text>
</comment>
<dbReference type="Gene3D" id="3.30.559.10">
    <property type="entry name" value="Chloramphenicol acetyltransferase-like domain"/>
    <property type="match status" value="2"/>
</dbReference>
<dbReference type="InterPro" id="IPR025110">
    <property type="entry name" value="AMP-bd_C"/>
</dbReference>
<dbReference type="CDD" id="cd19543">
    <property type="entry name" value="DCL_NRPS"/>
    <property type="match status" value="1"/>
</dbReference>
<keyword evidence="8" id="KW-1185">Reference proteome</keyword>
<keyword evidence="4" id="KW-0597">Phosphoprotein</keyword>
<dbReference type="GO" id="GO:0031177">
    <property type="term" value="F:phosphopantetheine binding"/>
    <property type="evidence" value="ECO:0007669"/>
    <property type="project" value="InterPro"/>
</dbReference>
<feature type="compositionally biased region" description="Basic and acidic residues" evidence="5">
    <location>
        <begin position="962"/>
        <end position="974"/>
    </location>
</feature>
<dbReference type="PATRIC" id="fig|111780.3.peg.2773"/>
<dbReference type="Gene3D" id="1.10.1200.10">
    <property type="entry name" value="ACP-like"/>
    <property type="match status" value="1"/>
</dbReference>
<evidence type="ECO:0000313" key="7">
    <source>
        <dbReference type="EMBL" id="AFZ36197.1"/>
    </source>
</evidence>
<gene>
    <name evidence="7" type="ordered locus">Sta7437_2668</name>
</gene>
<dbReference type="PANTHER" id="PTHR45527">
    <property type="entry name" value="NONRIBOSOMAL PEPTIDE SYNTHETASE"/>
    <property type="match status" value="1"/>
</dbReference>
<dbReference type="InterPro" id="IPR010071">
    <property type="entry name" value="AA_adenyl_dom"/>
</dbReference>
<dbReference type="KEGG" id="scs:Sta7437_2668"/>
<dbReference type="GO" id="GO:0044550">
    <property type="term" value="P:secondary metabolite biosynthetic process"/>
    <property type="evidence" value="ECO:0007669"/>
    <property type="project" value="TreeGrafter"/>
</dbReference>
<reference evidence="8" key="1">
    <citation type="journal article" date="2013" name="Proc. Natl. Acad. Sci. U.S.A.">
        <title>Improving the coverage of the cyanobacterial phylum using diversity-driven genome sequencing.</title>
        <authorList>
            <person name="Shih P.M."/>
            <person name="Wu D."/>
            <person name="Latifi A."/>
            <person name="Axen S.D."/>
            <person name="Fewer D.P."/>
            <person name="Talla E."/>
            <person name="Calteau A."/>
            <person name="Cai F."/>
            <person name="Tandeau de Marsac N."/>
            <person name="Rippka R."/>
            <person name="Herdman M."/>
            <person name="Sivonen K."/>
            <person name="Coursin T."/>
            <person name="Laurent T."/>
            <person name="Goodwin L."/>
            <person name="Nolan M."/>
            <person name="Davenport K.W."/>
            <person name="Han C.S."/>
            <person name="Rubin E.M."/>
            <person name="Eisen J.A."/>
            <person name="Woyke T."/>
            <person name="Gugger M."/>
            <person name="Kerfeld C.A."/>
        </authorList>
    </citation>
    <scope>NUCLEOTIDE SEQUENCE [LARGE SCALE GENOMIC DNA]</scope>
    <source>
        <strain evidence="8">ATCC 29371 / PCC 7437</strain>
    </source>
</reference>
<dbReference type="InterPro" id="IPR001242">
    <property type="entry name" value="Condensation_dom"/>
</dbReference>
<dbReference type="InterPro" id="IPR000873">
    <property type="entry name" value="AMP-dep_synth/lig_dom"/>
</dbReference>
<dbReference type="InterPro" id="IPR020845">
    <property type="entry name" value="AMP-binding_CS"/>
</dbReference>
<dbReference type="Pfam" id="PF00550">
    <property type="entry name" value="PP-binding"/>
    <property type="match status" value="1"/>
</dbReference>
<keyword evidence="3" id="KW-0596">Phosphopantetheine</keyword>
<dbReference type="SUPFAM" id="SSF47336">
    <property type="entry name" value="ACP-like"/>
    <property type="match status" value="1"/>
</dbReference>
<dbReference type="STRING" id="111780.Sta7437_2668"/>
<dbReference type="RefSeq" id="WP_015193865.1">
    <property type="nucleotide sequence ID" value="NC_019748.1"/>
</dbReference>
<feature type="domain" description="Carrier" evidence="6">
    <location>
        <begin position="976"/>
        <end position="1050"/>
    </location>
</feature>
<dbReference type="Proteomes" id="UP000010473">
    <property type="component" value="Chromosome"/>
</dbReference>
<dbReference type="GO" id="GO:0008610">
    <property type="term" value="P:lipid biosynthetic process"/>
    <property type="evidence" value="ECO:0007669"/>
    <property type="project" value="UniProtKB-ARBA"/>
</dbReference>
<dbReference type="GO" id="GO:0043041">
    <property type="term" value="P:amino acid activation for nonribosomal peptide biosynthetic process"/>
    <property type="evidence" value="ECO:0007669"/>
    <property type="project" value="TreeGrafter"/>
</dbReference>
<dbReference type="Pfam" id="PF00668">
    <property type="entry name" value="Condensation"/>
    <property type="match status" value="2"/>
</dbReference>
<dbReference type="GO" id="GO:0003824">
    <property type="term" value="F:catalytic activity"/>
    <property type="evidence" value="ECO:0007669"/>
    <property type="project" value="InterPro"/>
</dbReference>
<dbReference type="Pfam" id="PF00501">
    <property type="entry name" value="AMP-binding"/>
    <property type="match status" value="1"/>
</dbReference>
<dbReference type="InterPro" id="IPR006162">
    <property type="entry name" value="Ppantetheine_attach_site"/>
</dbReference>
<proteinExistence type="inferred from homology"/>
<dbReference type="Gene3D" id="3.30.559.30">
    <property type="entry name" value="Nonribosomal peptide synthetase, condensation domain"/>
    <property type="match status" value="2"/>
</dbReference>
<dbReference type="eggNOG" id="COG1020">
    <property type="taxonomic scope" value="Bacteria"/>
</dbReference>
<dbReference type="EMBL" id="CP003653">
    <property type="protein sequence ID" value="AFZ36197.1"/>
    <property type="molecule type" value="Genomic_DNA"/>
</dbReference>
<dbReference type="PROSITE" id="PS00012">
    <property type="entry name" value="PHOSPHOPANTETHEINE"/>
    <property type="match status" value="1"/>
</dbReference>
<dbReference type="FunFam" id="3.30.300.30:FF:000010">
    <property type="entry name" value="Enterobactin synthetase component F"/>
    <property type="match status" value="1"/>
</dbReference>
<evidence type="ECO:0000313" key="8">
    <source>
        <dbReference type="Proteomes" id="UP000010473"/>
    </source>
</evidence>
<dbReference type="PROSITE" id="PS00455">
    <property type="entry name" value="AMP_BINDING"/>
    <property type="match status" value="1"/>
</dbReference>
<dbReference type="InterPro" id="IPR009081">
    <property type="entry name" value="PP-bd_ACP"/>
</dbReference>
<dbReference type="InterPro" id="IPR020806">
    <property type="entry name" value="PKS_PP-bd"/>
</dbReference>
<dbReference type="HOGENOM" id="CLU_000022_2_4_3"/>
<comment type="cofactor">
    <cofactor evidence="1">
        <name>pantetheine 4'-phosphate</name>
        <dbReference type="ChEBI" id="CHEBI:47942"/>
    </cofactor>
</comment>
<evidence type="ECO:0000256" key="2">
    <source>
        <dbReference type="ARBA" id="ARBA00006432"/>
    </source>
</evidence>
<feature type="region of interest" description="Disordered" evidence="5">
    <location>
        <begin position="953"/>
        <end position="974"/>
    </location>
</feature>
<dbReference type="SUPFAM" id="SSF52777">
    <property type="entry name" value="CoA-dependent acyltransferases"/>
    <property type="match status" value="4"/>
</dbReference>
<dbReference type="OrthoDB" id="9757538at2"/>
<dbReference type="SMART" id="SM01294">
    <property type="entry name" value="PKS_PP_betabranch"/>
    <property type="match status" value="1"/>
</dbReference>
<evidence type="ECO:0000256" key="5">
    <source>
        <dbReference type="SAM" id="MobiDB-lite"/>
    </source>
</evidence>
<dbReference type="NCBIfam" id="TIGR01733">
    <property type="entry name" value="AA-adenyl-dom"/>
    <property type="match status" value="1"/>
</dbReference>
<dbReference type="CDD" id="cd05930">
    <property type="entry name" value="A_NRPS"/>
    <property type="match status" value="1"/>
</dbReference>
<dbReference type="FunFam" id="3.40.50.980:FF:000001">
    <property type="entry name" value="Non-ribosomal peptide synthetase"/>
    <property type="match status" value="1"/>
</dbReference>
<dbReference type="InterPro" id="IPR045851">
    <property type="entry name" value="AMP-bd_C_sf"/>
</dbReference>
<dbReference type="Gene3D" id="3.30.300.30">
    <property type="match status" value="1"/>
</dbReference>
<evidence type="ECO:0000256" key="4">
    <source>
        <dbReference type="ARBA" id="ARBA00022553"/>
    </source>
</evidence>
<dbReference type="GO" id="GO:0005737">
    <property type="term" value="C:cytoplasm"/>
    <property type="evidence" value="ECO:0007669"/>
    <property type="project" value="TreeGrafter"/>
</dbReference>
<accession>K9XWZ9</accession>
<dbReference type="Gene3D" id="3.40.50.980">
    <property type="match status" value="2"/>
</dbReference>
<name>K9XWZ9_STAC7</name>
<organism evidence="7 8">
    <name type="scientific">Stanieria cyanosphaera (strain ATCC 29371 / PCC 7437)</name>
    <dbReference type="NCBI Taxonomy" id="111780"/>
    <lineage>
        <taxon>Bacteria</taxon>
        <taxon>Bacillati</taxon>
        <taxon>Cyanobacteriota</taxon>
        <taxon>Cyanophyceae</taxon>
        <taxon>Pleurocapsales</taxon>
        <taxon>Dermocarpellaceae</taxon>
        <taxon>Stanieria</taxon>
    </lineage>
</organism>
<dbReference type="InterPro" id="IPR036736">
    <property type="entry name" value="ACP-like_sf"/>
</dbReference>
<evidence type="ECO:0000256" key="1">
    <source>
        <dbReference type="ARBA" id="ARBA00001957"/>
    </source>
</evidence>
<dbReference type="SMART" id="SM00823">
    <property type="entry name" value="PKS_PP"/>
    <property type="match status" value="1"/>
</dbReference>
<evidence type="ECO:0000259" key="6">
    <source>
        <dbReference type="PROSITE" id="PS50075"/>
    </source>
</evidence>